<dbReference type="PROSITE" id="PS50082">
    <property type="entry name" value="WD_REPEATS_2"/>
    <property type="match status" value="2"/>
</dbReference>
<dbReference type="PANTHER" id="PTHR13743:SF162">
    <property type="entry name" value="NEUROBEACHIN"/>
    <property type="match status" value="1"/>
</dbReference>
<feature type="repeat" description="WD" evidence="1">
    <location>
        <begin position="68"/>
        <end position="103"/>
    </location>
</feature>
<dbReference type="SMART" id="SM00320">
    <property type="entry name" value="WD40"/>
    <property type="match status" value="5"/>
</dbReference>
<dbReference type="STRING" id="29172.A0A0D8XJF6"/>
<accession>A0A0D8XJF6</accession>
<dbReference type="Gene3D" id="2.130.10.10">
    <property type="entry name" value="YVTN repeat-like/Quinoprotein amine dehydrogenase"/>
    <property type="match status" value="2"/>
</dbReference>
<dbReference type="GO" id="GO:0008104">
    <property type="term" value="P:intracellular protein localization"/>
    <property type="evidence" value="ECO:0007669"/>
    <property type="project" value="TreeGrafter"/>
</dbReference>
<evidence type="ECO:0000313" key="4">
    <source>
        <dbReference type="Proteomes" id="UP000053766"/>
    </source>
</evidence>
<dbReference type="Pfam" id="PF20426">
    <property type="entry name" value="NBCH_WD40"/>
    <property type="match status" value="1"/>
</dbReference>
<dbReference type="OrthoDB" id="5795265at2759"/>
<feature type="domain" description="Neurobeachin beta-propeller" evidence="2">
    <location>
        <begin position="35"/>
        <end position="276"/>
    </location>
</feature>
<dbReference type="GO" id="GO:0005829">
    <property type="term" value="C:cytosol"/>
    <property type="evidence" value="ECO:0007669"/>
    <property type="project" value="TreeGrafter"/>
</dbReference>
<dbReference type="SUPFAM" id="SSF50978">
    <property type="entry name" value="WD40 repeat-like"/>
    <property type="match status" value="1"/>
</dbReference>
<protein>
    <submittedName>
        <fullName evidence="3">WD domain, G-beta repeat protein</fullName>
    </submittedName>
</protein>
<proteinExistence type="predicted"/>
<evidence type="ECO:0000256" key="1">
    <source>
        <dbReference type="PROSITE-ProRule" id="PRU00221"/>
    </source>
</evidence>
<keyword evidence="1" id="KW-0853">WD repeat</keyword>
<dbReference type="GO" id="GO:0016020">
    <property type="term" value="C:membrane"/>
    <property type="evidence" value="ECO:0007669"/>
    <property type="project" value="TreeGrafter"/>
</dbReference>
<dbReference type="InterPro" id="IPR001680">
    <property type="entry name" value="WD40_rpt"/>
</dbReference>
<gene>
    <name evidence="3" type="ORF">DICVIV_09285</name>
</gene>
<organism evidence="3 4">
    <name type="scientific">Dictyocaulus viviparus</name>
    <name type="common">Bovine lungworm</name>
    <dbReference type="NCBI Taxonomy" id="29172"/>
    <lineage>
        <taxon>Eukaryota</taxon>
        <taxon>Metazoa</taxon>
        <taxon>Ecdysozoa</taxon>
        <taxon>Nematoda</taxon>
        <taxon>Chromadorea</taxon>
        <taxon>Rhabditida</taxon>
        <taxon>Rhabditina</taxon>
        <taxon>Rhabditomorpha</taxon>
        <taxon>Strongyloidea</taxon>
        <taxon>Metastrongylidae</taxon>
        <taxon>Dictyocaulus</taxon>
    </lineage>
</organism>
<dbReference type="AlphaFoldDB" id="A0A0D8XJF6"/>
<reference evidence="3 4" key="1">
    <citation type="submission" date="2013-11" db="EMBL/GenBank/DDBJ databases">
        <title>Draft genome of the bovine lungworm Dictyocaulus viviparus.</title>
        <authorList>
            <person name="Mitreva M."/>
        </authorList>
    </citation>
    <scope>NUCLEOTIDE SEQUENCE [LARGE SCALE GENOMIC DNA]</scope>
    <source>
        <strain evidence="3 4">HannoverDv2000</strain>
    </source>
</reference>
<evidence type="ECO:0000313" key="3">
    <source>
        <dbReference type="EMBL" id="KJH44678.1"/>
    </source>
</evidence>
<dbReference type="InterPro" id="IPR050865">
    <property type="entry name" value="BEACH_Domain"/>
</dbReference>
<dbReference type="PANTHER" id="PTHR13743">
    <property type="entry name" value="BEIGE/BEACH-RELATED"/>
    <property type="match status" value="1"/>
</dbReference>
<dbReference type="EMBL" id="KN716456">
    <property type="protein sequence ID" value="KJH44678.1"/>
    <property type="molecule type" value="Genomic_DNA"/>
</dbReference>
<sequence length="290" mass="32581">MVDPLLASGNPSIPIIRRHLGDSLDHRLTVRWNNFVSTTDSKYLIACGYPDYSFRVIDTDSARVRQVIYGHGDVVTCIARSETSLFSDFYVVTGSSDCTVALWHWSGMQGLIAGEYNTLGETPSPRAILTGHEAAISALAVSAEHGLVLSGCEGEQLRLWHDRQRVSLLLMSRECVLLVLYGHHRFVTLSTTAKQLDEITTDEKIECACLTRDGEYIITGSENGLVAVWRLFPMQRLYTFQQLDSAVRSVAVSANHRFVLAGLDTGSIVVFNVDFNRWHYEYRTRYQVQK</sequence>
<dbReference type="InterPro" id="IPR036322">
    <property type="entry name" value="WD40_repeat_dom_sf"/>
</dbReference>
<evidence type="ECO:0000259" key="2">
    <source>
        <dbReference type="Pfam" id="PF20426"/>
    </source>
</evidence>
<name>A0A0D8XJF6_DICVI</name>
<keyword evidence="4" id="KW-1185">Reference proteome</keyword>
<dbReference type="GO" id="GO:0019901">
    <property type="term" value="F:protein kinase binding"/>
    <property type="evidence" value="ECO:0007669"/>
    <property type="project" value="TreeGrafter"/>
</dbReference>
<dbReference type="Proteomes" id="UP000053766">
    <property type="component" value="Unassembled WGS sequence"/>
</dbReference>
<dbReference type="InterPro" id="IPR046851">
    <property type="entry name" value="NBCH_WD40"/>
</dbReference>
<dbReference type="InterPro" id="IPR015943">
    <property type="entry name" value="WD40/YVTN_repeat-like_dom_sf"/>
</dbReference>
<reference evidence="4" key="2">
    <citation type="journal article" date="2016" name="Sci. Rep.">
        <title>Dictyocaulus viviparus genome, variome and transcriptome elucidate lungworm biology and support future intervention.</title>
        <authorList>
            <person name="McNulty S.N."/>
            <person name="Strube C."/>
            <person name="Rosa B.A."/>
            <person name="Martin J.C."/>
            <person name="Tyagi R."/>
            <person name="Choi Y.J."/>
            <person name="Wang Q."/>
            <person name="Hallsworth Pepin K."/>
            <person name="Zhang X."/>
            <person name="Ozersky P."/>
            <person name="Wilson R.K."/>
            <person name="Sternberg P.W."/>
            <person name="Gasser R.B."/>
            <person name="Mitreva M."/>
        </authorList>
    </citation>
    <scope>NUCLEOTIDE SEQUENCE [LARGE SCALE GENOMIC DNA]</scope>
    <source>
        <strain evidence="4">HannoverDv2000</strain>
    </source>
</reference>
<feature type="repeat" description="WD" evidence="1">
    <location>
        <begin position="129"/>
        <end position="160"/>
    </location>
</feature>